<feature type="domain" description="Fanconi Anaemia group E protein C-terminal" evidence="1">
    <location>
        <begin position="304"/>
        <end position="538"/>
    </location>
</feature>
<dbReference type="AlphaFoldDB" id="A0A8C7F2W3"/>
<reference evidence="2" key="1">
    <citation type="submission" date="2025-08" db="UniProtKB">
        <authorList>
            <consortium name="Ensembl"/>
        </authorList>
    </citation>
    <scope>IDENTIFICATION</scope>
</reference>
<evidence type="ECO:0000313" key="3">
    <source>
        <dbReference type="Proteomes" id="UP000694557"/>
    </source>
</evidence>
<dbReference type="InterPro" id="IPR039685">
    <property type="entry name" value="FANCE"/>
</dbReference>
<dbReference type="Proteomes" id="UP000694557">
    <property type="component" value="Unassembled WGS sequence"/>
</dbReference>
<dbReference type="GO" id="GO:0043240">
    <property type="term" value="C:Fanconi anaemia nuclear complex"/>
    <property type="evidence" value="ECO:0007669"/>
    <property type="project" value="InterPro"/>
</dbReference>
<dbReference type="Ensembl" id="ENSOKIT00005010345.1">
    <property type="protein sequence ID" value="ENSOKIP00005009756.1"/>
    <property type="gene ID" value="ENSOKIG00005004275.1"/>
</dbReference>
<gene>
    <name evidence="2" type="primary">fance</name>
</gene>
<protein>
    <recommendedName>
        <fullName evidence="1">Fanconi Anaemia group E protein C-terminal domain-containing protein</fullName>
    </recommendedName>
</protein>
<dbReference type="Gene3D" id="1.25.40.480">
    <property type="match status" value="1"/>
</dbReference>
<dbReference type="CDD" id="cd07439">
    <property type="entry name" value="FANCE_c-term"/>
    <property type="match status" value="1"/>
</dbReference>
<dbReference type="GeneTree" id="ENSGT00390000000705"/>
<evidence type="ECO:0000313" key="2">
    <source>
        <dbReference type="Ensembl" id="ENSOKIP00005009756.1"/>
    </source>
</evidence>
<dbReference type="InterPro" id="IPR021025">
    <property type="entry name" value="Fanconi_anaemia_gr_E_prot_C"/>
</dbReference>
<keyword evidence="3" id="KW-1185">Reference proteome</keyword>
<organism evidence="2 3">
    <name type="scientific">Oncorhynchus kisutch</name>
    <name type="common">Coho salmon</name>
    <name type="synonym">Salmo kisutch</name>
    <dbReference type="NCBI Taxonomy" id="8019"/>
    <lineage>
        <taxon>Eukaryota</taxon>
        <taxon>Metazoa</taxon>
        <taxon>Chordata</taxon>
        <taxon>Craniata</taxon>
        <taxon>Vertebrata</taxon>
        <taxon>Euteleostomi</taxon>
        <taxon>Actinopterygii</taxon>
        <taxon>Neopterygii</taxon>
        <taxon>Teleostei</taxon>
        <taxon>Protacanthopterygii</taxon>
        <taxon>Salmoniformes</taxon>
        <taxon>Salmonidae</taxon>
        <taxon>Salmoninae</taxon>
        <taxon>Oncorhynchus</taxon>
    </lineage>
</organism>
<accession>A0A8C7F2W3</accession>
<sequence length="541" mass="60465">MTKRKQVFRNVSKFINKKITEIPYLAFLVIHKTTMDTNTLLLRFDGRSRLLLRSLLSGATGARRGLWVFQRQRRSDPDRCLHTCLETLCQQEICLNSDAQTLTTKPLVCLFPVAFQRSLVSFLHLTHPLHPRTSVLNLLDCLSQGEHAPNPWVSALVVQLRRDLGAPGGKEPLITPQCRERLRGLCERLRDSGGGGDDKATGWALCLGGPIEPQLSSSSQGGLDVVPKRKSSCVDLDSEPEDDVGQQRKRMRISVSPVDTERSCSSLEYVVGTEGLKDEMETDRVVVTYVFLVQASIPQIKEILESEMEWDQSSVDIFKVLNDCDPSQVEILCRMLNLSEMPEQTLPQLCSCLLELSPDLSHSTAATLIKSLLLGKVLSLSEPASRCLVTAVTSLCSRYPRPTCHALIGLVLEEGQTGSAQAELLNRLIEDCLDPHFRLLVFQMTIKGIWCEGLLSVIHALLDKKLELNEELFTLFTDQLSSQAPHFTKSMKYAKMMLTVLTKYNTHVTVAHKHTLSCCLSSNETFLKKSLQAALKRIKHS</sequence>
<evidence type="ECO:0000259" key="1">
    <source>
        <dbReference type="Pfam" id="PF11510"/>
    </source>
</evidence>
<dbReference type="Pfam" id="PF11510">
    <property type="entry name" value="FA_FANCE"/>
    <property type="match status" value="1"/>
</dbReference>
<name>A0A8C7F2W3_ONCKI</name>
<proteinExistence type="predicted"/>
<dbReference type="PANTHER" id="PTHR32094:SF5">
    <property type="entry name" value="FANCONI ANEMIA GROUP E PROTEIN"/>
    <property type="match status" value="1"/>
</dbReference>
<dbReference type="GO" id="GO:0036297">
    <property type="term" value="P:interstrand cross-link repair"/>
    <property type="evidence" value="ECO:0007669"/>
    <property type="project" value="InterPro"/>
</dbReference>
<reference evidence="2" key="2">
    <citation type="submission" date="2025-09" db="UniProtKB">
        <authorList>
            <consortium name="Ensembl"/>
        </authorList>
    </citation>
    <scope>IDENTIFICATION</scope>
</reference>
<dbReference type="PANTHER" id="PTHR32094">
    <property type="entry name" value="FANCONI ANEMIA GROUP E PROTEIN"/>
    <property type="match status" value="1"/>
</dbReference>